<name>A0A0G9MYT4_9SPHN</name>
<evidence type="ECO:0000259" key="1">
    <source>
        <dbReference type="Pfam" id="PF00534"/>
    </source>
</evidence>
<dbReference type="PANTHER" id="PTHR12526">
    <property type="entry name" value="GLYCOSYLTRANSFERASE"/>
    <property type="match status" value="1"/>
</dbReference>
<accession>A0A0G9MYT4</accession>
<evidence type="ECO:0000313" key="4">
    <source>
        <dbReference type="Proteomes" id="UP000053464"/>
    </source>
</evidence>
<dbReference type="InterPro" id="IPR001296">
    <property type="entry name" value="Glyco_trans_1"/>
</dbReference>
<dbReference type="SUPFAM" id="SSF53756">
    <property type="entry name" value="UDP-Glycosyltransferase/glycogen phosphorylase"/>
    <property type="match status" value="1"/>
</dbReference>
<comment type="caution">
    <text evidence="3">The sequence shown here is derived from an EMBL/GenBank/DDBJ whole genome shotgun (WGS) entry which is preliminary data.</text>
</comment>
<dbReference type="PANTHER" id="PTHR12526:SF638">
    <property type="entry name" value="SPORE COAT PROTEIN SA"/>
    <property type="match status" value="1"/>
</dbReference>
<dbReference type="Proteomes" id="UP000053464">
    <property type="component" value="Unassembled WGS sequence"/>
</dbReference>
<feature type="domain" description="Glycosyl transferase family 1" evidence="1">
    <location>
        <begin position="217"/>
        <end position="386"/>
    </location>
</feature>
<evidence type="ECO:0000259" key="2">
    <source>
        <dbReference type="Pfam" id="PF13579"/>
    </source>
</evidence>
<reference evidence="3 4" key="1">
    <citation type="submission" date="2015-04" db="EMBL/GenBank/DDBJ databases">
        <title>The draft genome sequence of Erythrobacter luteus KA37.</title>
        <authorList>
            <person name="Zhuang L."/>
            <person name="Liu Y."/>
            <person name="Shao Z."/>
        </authorList>
    </citation>
    <scope>NUCLEOTIDE SEQUENCE [LARGE SCALE GENOMIC DNA]</scope>
    <source>
        <strain evidence="3 4">KA37</strain>
    </source>
</reference>
<gene>
    <name evidence="3" type="ORF">AAW00_04705</name>
</gene>
<evidence type="ECO:0008006" key="5">
    <source>
        <dbReference type="Google" id="ProtNLM"/>
    </source>
</evidence>
<dbReference type="AlphaFoldDB" id="A0A0G9MYT4"/>
<dbReference type="RefSeq" id="WP_047003106.1">
    <property type="nucleotide sequence ID" value="NZ_LBHB01000001.1"/>
</dbReference>
<organism evidence="3 4">
    <name type="scientific">Aurantiacibacter luteus</name>
    <dbReference type="NCBI Taxonomy" id="1581420"/>
    <lineage>
        <taxon>Bacteria</taxon>
        <taxon>Pseudomonadati</taxon>
        <taxon>Pseudomonadota</taxon>
        <taxon>Alphaproteobacteria</taxon>
        <taxon>Sphingomonadales</taxon>
        <taxon>Erythrobacteraceae</taxon>
        <taxon>Aurantiacibacter</taxon>
    </lineage>
</organism>
<dbReference type="GO" id="GO:0016757">
    <property type="term" value="F:glycosyltransferase activity"/>
    <property type="evidence" value="ECO:0007669"/>
    <property type="project" value="InterPro"/>
</dbReference>
<protein>
    <recommendedName>
        <fullName evidence="5">Glycosyl transferase family 1</fullName>
    </recommendedName>
</protein>
<dbReference type="Pfam" id="PF00534">
    <property type="entry name" value="Glycos_transf_1"/>
    <property type="match status" value="1"/>
</dbReference>
<dbReference type="OrthoDB" id="185319at2"/>
<proteinExistence type="predicted"/>
<dbReference type="CDD" id="cd03794">
    <property type="entry name" value="GT4_WbuB-like"/>
    <property type="match status" value="1"/>
</dbReference>
<dbReference type="STRING" id="1581420.AAW00_04705"/>
<evidence type="ECO:0000313" key="3">
    <source>
        <dbReference type="EMBL" id="KLE35699.1"/>
    </source>
</evidence>
<dbReference type="PATRIC" id="fig|1581420.6.peg.948"/>
<dbReference type="InterPro" id="IPR028098">
    <property type="entry name" value="Glyco_trans_4-like_N"/>
</dbReference>
<feature type="domain" description="Glycosyltransferase subfamily 4-like N-terminal" evidence="2">
    <location>
        <begin position="25"/>
        <end position="199"/>
    </location>
</feature>
<dbReference type="EMBL" id="LBHB01000001">
    <property type="protein sequence ID" value="KLE35699.1"/>
    <property type="molecule type" value="Genomic_DNA"/>
</dbReference>
<keyword evidence="4" id="KW-1185">Reference proteome</keyword>
<dbReference type="Gene3D" id="3.40.50.2000">
    <property type="entry name" value="Glycogen Phosphorylase B"/>
    <property type="match status" value="2"/>
</dbReference>
<sequence length="412" mass="44792">MSREPSLIFVNRYAWPDRSATSQILTDVAVHLAEAGFAVKIVASRLAYEGDEGPFPARESHRGVELHRVATPAFGRGTVVGRIADYLGFYVTSFFKVLALAKRGDVVVAKTDPPVLSWPIGIAAGLKGARRANWLQDLYPEVAVAFGMVREQGLVTRIVRALRNRSLAAADCNVAIGNRMADLLRREGIPDETIAVIPNMTDDAAIVPVPAADNPLRREWGYGDDQLVVGYSGNLGRAHEIDTVLAAAEALQREGREDVRFLFVGGGFLRERLEREIAARGLANIDLQPYQPRERLHLSLTVPDVHWVALQPALEGLIVPSKFYGAAASGRPVLFVGSEAGELGDVIPASDGGAIVAPGDSARMAAILRQLADDPARRAEQGRNARALVDRHFTRARVLGDWELLARRLLRA</sequence>
<dbReference type="Pfam" id="PF13579">
    <property type="entry name" value="Glyco_trans_4_4"/>
    <property type="match status" value="1"/>
</dbReference>